<evidence type="ECO:0000313" key="6">
    <source>
        <dbReference type="Proteomes" id="UP000182763"/>
    </source>
</evidence>
<dbReference type="SUPFAM" id="SSF53807">
    <property type="entry name" value="Helical backbone' metal receptor"/>
    <property type="match status" value="1"/>
</dbReference>
<dbReference type="Pfam" id="PF01497">
    <property type="entry name" value="Peripla_BP_2"/>
    <property type="match status" value="1"/>
</dbReference>
<dbReference type="CDD" id="cd01147">
    <property type="entry name" value="HemV-2"/>
    <property type="match status" value="1"/>
</dbReference>
<name>A0A1J5G9H7_9BACT</name>
<evidence type="ECO:0000313" key="2">
    <source>
        <dbReference type="EMBL" id="OIP68956.1"/>
    </source>
</evidence>
<dbReference type="EMBL" id="PFTV01000124">
    <property type="protein sequence ID" value="PJB56452.1"/>
    <property type="molecule type" value="Genomic_DNA"/>
</dbReference>
<accession>A0A2M7KAA6</accession>
<reference evidence="7 8" key="2">
    <citation type="submission" date="2017-09" db="EMBL/GenBank/DDBJ databases">
        <title>Depth-based differentiation of microbial function through sediment-hosted aquifers and enrichment of novel symbionts in the deep terrestrial subsurface.</title>
        <authorList>
            <person name="Probst A.J."/>
            <person name="Ladd B."/>
            <person name="Jarett J.K."/>
            <person name="Geller-Mcgrath D.E."/>
            <person name="Sieber C.M."/>
            <person name="Emerson J.B."/>
            <person name="Anantharaman K."/>
            <person name="Thomas B.C."/>
            <person name="Malmstrom R."/>
            <person name="Stieglmeier M."/>
            <person name="Klingl A."/>
            <person name="Woyke T."/>
            <person name="Ryan C.M."/>
            <person name="Banfield J.F."/>
        </authorList>
    </citation>
    <scope>NUCLEOTIDE SEQUENCE [LARGE SCALE GENOMIC DNA]</scope>
    <source>
        <strain evidence="4">CG_4_10_14_3_um_filter_34_13</strain>
        <strain evidence="5">CG_4_9_14_3_um_filter_33_16</strain>
    </source>
</reference>
<sequence length="391" mass="43946">MKRNKTLINGILLSMLIIVFLAANALRSGANNTTVDIQTTAQLTSDNIESIQIEDILKRKVEIPKKVNRILALGCSLREIVCVNAADKVVGIEYREKPKTSEKEGVPQGSDLPYMLVFPQLYDLPIVNVGAGGSDFNYEKIIELNPDIIFIGTSEVQAADDLQKKTDIPVIALYTNAIGTSKQYEIFYNSLRITGKVLGAEERAEELIDIMENYFQDLNERVKNIPDSEKPSVYIGGRAFYGSHGISGTDPQWPPFNLIKAKNVASSLSDISCGMSIDKEALIGWNPGTIFISPVSLSIINNELKSTPYQDLKAVKEKRVYYVLPYCWYSYNKENAIADAYFVGKILYPDVFEDIEIDKKGVEIFEKFYGKNGEDTYYKLKDKYNAFRKVE</sequence>
<reference evidence="3" key="3">
    <citation type="submission" date="2017-09" db="EMBL/GenBank/DDBJ databases">
        <title>Depth-based differentiation of microbial function through sediment-hosted aquifers and enrichment of novel symbionts in the deep terrestrial subsurface.</title>
        <authorList>
            <person name="Probst A.J."/>
            <person name="Ladd B."/>
            <person name="Jarett J.K."/>
            <person name="Geller-Mcgrath D.E."/>
            <person name="Sieber C.M.K."/>
            <person name="Emerson J.B."/>
            <person name="Anantharaman K."/>
            <person name="Thomas B.C."/>
            <person name="Malmstrom R."/>
            <person name="Stieglmeier M."/>
            <person name="Klingl A."/>
            <person name="Woyke T."/>
            <person name="Ryan C.M."/>
            <person name="Banfield J.F."/>
        </authorList>
    </citation>
    <scope>NUCLEOTIDE SEQUENCE</scope>
    <source>
        <strain evidence="3">CG_4_8_14_3_um_filter_34_18</strain>
    </source>
</reference>
<dbReference type="Proteomes" id="UP000230646">
    <property type="component" value="Unassembled WGS sequence"/>
</dbReference>
<dbReference type="PANTHER" id="PTHR30535">
    <property type="entry name" value="VITAMIN B12-BINDING PROTEIN"/>
    <property type="match status" value="1"/>
</dbReference>
<evidence type="ECO:0000313" key="7">
    <source>
        <dbReference type="Proteomes" id="UP000228560"/>
    </source>
</evidence>
<dbReference type="PROSITE" id="PS50983">
    <property type="entry name" value="FE_B12_PBP"/>
    <property type="match status" value="1"/>
</dbReference>
<comment type="caution">
    <text evidence="2">The sequence shown here is derived from an EMBL/GenBank/DDBJ whole genome shotgun (WGS) entry which is preliminary data.</text>
</comment>
<dbReference type="EMBL" id="PFKO01000091">
    <property type="protein sequence ID" value="PIY33331.1"/>
    <property type="molecule type" value="Genomic_DNA"/>
</dbReference>
<evidence type="ECO:0000313" key="8">
    <source>
        <dbReference type="Proteomes" id="UP000230646"/>
    </source>
</evidence>
<evidence type="ECO:0000259" key="1">
    <source>
        <dbReference type="PROSITE" id="PS50983"/>
    </source>
</evidence>
<dbReference type="Gene3D" id="3.40.50.1980">
    <property type="entry name" value="Nitrogenase molybdenum iron protein domain"/>
    <property type="match status" value="2"/>
</dbReference>
<accession>A0A1J5G9H7</accession>
<dbReference type="Proteomes" id="UP000228560">
    <property type="component" value="Unassembled WGS sequence"/>
</dbReference>
<evidence type="ECO:0000313" key="3">
    <source>
        <dbReference type="EMBL" id="PIX35068.1"/>
    </source>
</evidence>
<dbReference type="Proteomes" id="UP000231493">
    <property type="component" value="Unassembled WGS sequence"/>
</dbReference>
<reference evidence="2 6" key="1">
    <citation type="journal article" date="2016" name="Environ. Microbiol.">
        <title>Genomic resolution of a cold subsurface aquifer community provides metabolic insights for novel microbes adapted to high CO concentrations.</title>
        <authorList>
            <person name="Probst A.J."/>
            <person name="Castelle C.J."/>
            <person name="Singh A."/>
            <person name="Brown C.T."/>
            <person name="Anantharaman K."/>
            <person name="Sharon I."/>
            <person name="Hug L.A."/>
            <person name="Burstein D."/>
            <person name="Emerson J.B."/>
            <person name="Thomas B.C."/>
            <person name="Banfield J.F."/>
        </authorList>
    </citation>
    <scope>NUCLEOTIDE SEQUENCE [LARGE SCALE GENOMIC DNA]</scope>
    <source>
        <strain evidence="2">CG2_30_33_13</strain>
    </source>
</reference>
<evidence type="ECO:0000313" key="5">
    <source>
        <dbReference type="EMBL" id="PJB56452.1"/>
    </source>
</evidence>
<dbReference type="InterPro" id="IPR050902">
    <property type="entry name" value="ABC_Transporter_SBP"/>
</dbReference>
<accession>A0A2M8CBM5</accession>
<gene>
    <name evidence="2" type="ORF">AUK42_05825</name>
    <name evidence="5" type="ORF">CO097_05115</name>
    <name evidence="4" type="ORF">COZ07_02560</name>
    <name evidence="3" type="ORF">COZ58_01480</name>
</gene>
<feature type="domain" description="Fe/B12 periplasmic-binding" evidence="1">
    <location>
        <begin position="69"/>
        <end position="351"/>
    </location>
</feature>
<proteinExistence type="predicted"/>
<dbReference type="RefSeq" id="WP_406607036.1">
    <property type="nucleotide sequence ID" value="NZ_PFKO01000091.1"/>
</dbReference>
<dbReference type="AlphaFoldDB" id="A0A1J5G9H7"/>
<protein>
    <submittedName>
        <fullName evidence="3">Iron ABC transporter substrate-binding protein</fullName>
    </submittedName>
</protein>
<dbReference type="EMBL" id="MNYY01000111">
    <property type="protein sequence ID" value="OIP68956.1"/>
    <property type="molecule type" value="Genomic_DNA"/>
</dbReference>
<dbReference type="EMBL" id="PFIP01000022">
    <property type="protein sequence ID" value="PIX35068.1"/>
    <property type="molecule type" value="Genomic_DNA"/>
</dbReference>
<dbReference type="InterPro" id="IPR002491">
    <property type="entry name" value="ABC_transptr_periplasmic_BD"/>
</dbReference>
<dbReference type="STRING" id="1805029.AUK42_05825"/>
<dbReference type="PANTHER" id="PTHR30535:SF34">
    <property type="entry name" value="MOLYBDATE-BINDING PROTEIN MOLA"/>
    <property type="match status" value="1"/>
</dbReference>
<evidence type="ECO:0000313" key="4">
    <source>
        <dbReference type="EMBL" id="PIY33331.1"/>
    </source>
</evidence>
<organism evidence="2 6">
    <name type="scientific">Candidatus Infernicultor aquiphilus</name>
    <dbReference type="NCBI Taxonomy" id="1805029"/>
    <lineage>
        <taxon>Bacteria</taxon>
        <taxon>Pseudomonadati</taxon>
        <taxon>Atribacterota</taxon>
        <taxon>Candidatus Phoenicimicrobiia</taxon>
        <taxon>Candidatus Pheonicimicrobiales</taxon>
        <taxon>Candidatus Phoenicimicrobiaceae</taxon>
        <taxon>Candidatus Infernicultor</taxon>
    </lineage>
</organism>
<accession>A0A2M7PSF2</accession>
<dbReference type="Proteomes" id="UP000182763">
    <property type="component" value="Unassembled WGS sequence"/>
</dbReference>